<dbReference type="Gene3D" id="2.40.290.10">
    <property type="match status" value="1"/>
</dbReference>
<reference evidence="4" key="1">
    <citation type="submission" date="2020-10" db="EMBL/GenBank/DDBJ databases">
        <title>Ca. Dormibacterota MAGs.</title>
        <authorList>
            <person name="Montgomery K."/>
        </authorList>
    </citation>
    <scope>NUCLEOTIDE SEQUENCE [LARGE SCALE GENOMIC DNA]</scope>
    <source>
        <strain evidence="4">SC8812_S17_10</strain>
    </source>
</reference>
<dbReference type="InterPro" id="IPR009187">
    <property type="entry name" value="Prok_Ku"/>
</dbReference>
<accession>A0A934K6P1</accession>
<name>A0A934K6P1_9BACT</name>
<dbReference type="InterPro" id="IPR006164">
    <property type="entry name" value="DNA_bd_Ku70/Ku80"/>
</dbReference>
<keyword evidence="5" id="KW-1185">Reference proteome</keyword>
<dbReference type="Proteomes" id="UP000612893">
    <property type="component" value="Unassembled WGS sequence"/>
</dbReference>
<gene>
    <name evidence="4" type="ORF">JF922_06190</name>
</gene>
<dbReference type="Pfam" id="PF02735">
    <property type="entry name" value="Ku"/>
    <property type="match status" value="1"/>
</dbReference>
<dbReference type="SUPFAM" id="SSF100939">
    <property type="entry name" value="SPOC domain-like"/>
    <property type="match status" value="1"/>
</dbReference>
<protein>
    <submittedName>
        <fullName evidence="4">Ku protein</fullName>
    </submittedName>
</protein>
<evidence type="ECO:0000256" key="1">
    <source>
        <dbReference type="ARBA" id="ARBA00023125"/>
    </source>
</evidence>
<evidence type="ECO:0000259" key="3">
    <source>
        <dbReference type="SMART" id="SM00559"/>
    </source>
</evidence>
<proteinExistence type="predicted"/>
<dbReference type="PANTHER" id="PTHR41251">
    <property type="entry name" value="NON-HOMOLOGOUS END JOINING PROTEIN KU"/>
    <property type="match status" value="1"/>
</dbReference>
<evidence type="ECO:0000256" key="2">
    <source>
        <dbReference type="SAM" id="MobiDB-lite"/>
    </source>
</evidence>
<keyword evidence="1" id="KW-0238">DNA-binding</keyword>
<dbReference type="GO" id="GO:0003677">
    <property type="term" value="F:DNA binding"/>
    <property type="evidence" value="ECO:0007669"/>
    <property type="project" value="UniProtKB-KW"/>
</dbReference>
<dbReference type="PANTHER" id="PTHR41251:SF1">
    <property type="entry name" value="NON-HOMOLOGOUS END JOINING PROTEIN KU"/>
    <property type="match status" value="1"/>
</dbReference>
<evidence type="ECO:0000313" key="4">
    <source>
        <dbReference type="EMBL" id="MBJ7597658.1"/>
    </source>
</evidence>
<sequence length="213" mass="24377">MARGYEVAGGEFVLITDQELERLAPERTRRIDLDRFIDPSEIDPIYFDATYYLTPDEQGERAYRLLQEAMSQSRKVAIGRFVLRAKEHLVAIRPLGDALALETLRYSDEVIAPSDVDEIPRRVEVSSRELRMASSLIESLEDRFQPEVYRDEFRERVEALAQQKTKGQEVLLPEEPELPAPVMALMEALRASVEEAKSRRDKRPARRAGSGSQ</sequence>
<evidence type="ECO:0000313" key="5">
    <source>
        <dbReference type="Proteomes" id="UP000612893"/>
    </source>
</evidence>
<feature type="region of interest" description="Disordered" evidence="2">
    <location>
        <begin position="193"/>
        <end position="213"/>
    </location>
</feature>
<comment type="caution">
    <text evidence="4">The sequence shown here is derived from an EMBL/GenBank/DDBJ whole genome shotgun (WGS) entry which is preliminary data.</text>
</comment>
<dbReference type="EMBL" id="JAEKNR010000072">
    <property type="protein sequence ID" value="MBJ7597658.1"/>
    <property type="molecule type" value="Genomic_DNA"/>
</dbReference>
<organism evidence="4 5">
    <name type="scientific">Candidatus Nephthysia bennettiae</name>
    <dbReference type="NCBI Taxonomy" id="3127016"/>
    <lineage>
        <taxon>Bacteria</taxon>
        <taxon>Bacillati</taxon>
        <taxon>Candidatus Dormiibacterota</taxon>
        <taxon>Candidatus Dormibacteria</taxon>
        <taxon>Candidatus Dormibacterales</taxon>
        <taxon>Candidatus Dormibacteraceae</taxon>
        <taxon>Candidatus Nephthysia</taxon>
    </lineage>
</organism>
<dbReference type="PIRSF" id="PIRSF006493">
    <property type="entry name" value="Prok_Ku"/>
    <property type="match status" value="1"/>
</dbReference>
<dbReference type="SMART" id="SM00559">
    <property type="entry name" value="Ku78"/>
    <property type="match status" value="1"/>
</dbReference>
<dbReference type="InterPro" id="IPR016194">
    <property type="entry name" value="SPOC-like_C_dom_sf"/>
</dbReference>
<feature type="domain" description="Ku" evidence="3">
    <location>
        <begin position="1"/>
        <end position="121"/>
    </location>
</feature>
<dbReference type="AlphaFoldDB" id="A0A934K6P1"/>
<dbReference type="NCBIfam" id="TIGR02772">
    <property type="entry name" value="Ku_bact"/>
    <property type="match status" value="1"/>
</dbReference>